<dbReference type="Proteomes" id="UP000593603">
    <property type="component" value="Segment"/>
</dbReference>
<reference evidence="1 2" key="1">
    <citation type="submission" date="2020-07" db="EMBL/GenBank/DDBJ databases">
        <title>Complete genome sequence of Rhizobium japonicum phage Pasto.</title>
        <authorList>
            <person name="Manuel N.S."/>
            <person name="Ravindran A."/>
            <person name="Newkirk H."/>
            <person name="Gonzalez C."/>
            <person name="Young R."/>
            <person name="Liu M."/>
        </authorList>
    </citation>
    <scope>NUCLEOTIDE SEQUENCE [LARGE SCALE GENOMIC DNA]</scope>
</reference>
<protein>
    <submittedName>
        <fullName evidence="1">Putative membrane protein</fullName>
    </submittedName>
</protein>
<evidence type="ECO:0000313" key="2">
    <source>
        <dbReference type="Proteomes" id="UP000593603"/>
    </source>
</evidence>
<organism evidence="1 2">
    <name type="scientific">Rhizobium phage Pasto</name>
    <dbReference type="NCBI Taxonomy" id="2767575"/>
    <lineage>
        <taxon>Viruses</taxon>
        <taxon>Duplodnaviria</taxon>
        <taxon>Heunggongvirae</taxon>
        <taxon>Uroviricota</taxon>
        <taxon>Caudoviricetes</taxon>
        <taxon>Autographivirales</taxon>
        <taxon>Autographivirales incertae sedis</taxon>
        <taxon>Pastovirus</taxon>
        <taxon>Pastovirus pasto</taxon>
    </lineage>
</organism>
<dbReference type="EMBL" id="MT708545">
    <property type="protein sequence ID" value="QOV06088.1"/>
    <property type="molecule type" value="Genomic_DNA"/>
</dbReference>
<sequence>MNRPALVTLAILGLAAAGIAFASPAKAFDVPFDWSCNPQGTSCRAPGLNPPTKPFPKKFFKEFGYPQEIVVEHQADYDAVNSGWTKGGNCMARLDDKTYPEVSLAKAKYCKFWQVGYRAPKPKITKGW</sequence>
<keyword evidence="2" id="KW-1185">Reference proteome</keyword>
<gene>
    <name evidence="1" type="ORF">CPT_Pasto_014</name>
</gene>
<accession>A0A7S6R7X9</accession>
<name>A0A7S6R7X9_9CAUD</name>
<proteinExistence type="predicted"/>
<evidence type="ECO:0000313" key="1">
    <source>
        <dbReference type="EMBL" id="QOV06088.1"/>
    </source>
</evidence>